<protein>
    <recommendedName>
        <fullName evidence="3">F-box domain-containing protein</fullName>
    </recommendedName>
</protein>
<organism evidence="1 2">
    <name type="scientific">Armillaria gallica</name>
    <name type="common">Bulbous honey fungus</name>
    <name type="synonym">Armillaria bulbosa</name>
    <dbReference type="NCBI Taxonomy" id="47427"/>
    <lineage>
        <taxon>Eukaryota</taxon>
        <taxon>Fungi</taxon>
        <taxon>Dikarya</taxon>
        <taxon>Basidiomycota</taxon>
        <taxon>Agaricomycotina</taxon>
        <taxon>Agaricomycetes</taxon>
        <taxon>Agaricomycetidae</taxon>
        <taxon>Agaricales</taxon>
        <taxon>Marasmiineae</taxon>
        <taxon>Physalacriaceae</taxon>
        <taxon>Armillaria</taxon>
    </lineage>
</organism>
<dbReference type="Proteomes" id="UP000217790">
    <property type="component" value="Unassembled WGS sequence"/>
</dbReference>
<evidence type="ECO:0008006" key="3">
    <source>
        <dbReference type="Google" id="ProtNLM"/>
    </source>
</evidence>
<accession>A0A2H3D4P1</accession>
<dbReference type="InterPro" id="IPR036047">
    <property type="entry name" value="F-box-like_dom_sf"/>
</dbReference>
<name>A0A2H3D4P1_ARMGA</name>
<evidence type="ECO:0000313" key="1">
    <source>
        <dbReference type="EMBL" id="PBK84017.1"/>
    </source>
</evidence>
<sequence length="101" mass="11703">MSVLSSNLPLPGIESLVQAIATKHHSPSIPPELIDEIIDYLWDNKDALVTCSFVCRLFYLRTRAHLYSIELNHRTTFDPSSQNILPYIRKSRYTWVRIFPA</sequence>
<dbReference type="EMBL" id="KZ293701">
    <property type="protein sequence ID" value="PBK84017.1"/>
    <property type="molecule type" value="Genomic_DNA"/>
</dbReference>
<evidence type="ECO:0000313" key="2">
    <source>
        <dbReference type="Proteomes" id="UP000217790"/>
    </source>
</evidence>
<keyword evidence="2" id="KW-1185">Reference proteome</keyword>
<proteinExistence type="predicted"/>
<reference evidence="2" key="1">
    <citation type="journal article" date="2017" name="Nat. Ecol. Evol.">
        <title>Genome expansion and lineage-specific genetic innovations in the forest pathogenic fungi Armillaria.</title>
        <authorList>
            <person name="Sipos G."/>
            <person name="Prasanna A.N."/>
            <person name="Walter M.C."/>
            <person name="O'Connor E."/>
            <person name="Balint B."/>
            <person name="Krizsan K."/>
            <person name="Kiss B."/>
            <person name="Hess J."/>
            <person name="Varga T."/>
            <person name="Slot J."/>
            <person name="Riley R."/>
            <person name="Boka B."/>
            <person name="Rigling D."/>
            <person name="Barry K."/>
            <person name="Lee J."/>
            <person name="Mihaltcheva S."/>
            <person name="LaButti K."/>
            <person name="Lipzen A."/>
            <person name="Waldron R."/>
            <person name="Moloney N.M."/>
            <person name="Sperisen C."/>
            <person name="Kredics L."/>
            <person name="Vagvoelgyi C."/>
            <person name="Patrignani A."/>
            <person name="Fitzpatrick D."/>
            <person name="Nagy I."/>
            <person name="Doyle S."/>
            <person name="Anderson J.B."/>
            <person name="Grigoriev I.V."/>
            <person name="Gueldener U."/>
            <person name="Muensterkoetter M."/>
            <person name="Nagy L.G."/>
        </authorList>
    </citation>
    <scope>NUCLEOTIDE SEQUENCE [LARGE SCALE GENOMIC DNA]</scope>
    <source>
        <strain evidence="2">Ar21-2</strain>
    </source>
</reference>
<dbReference type="InParanoid" id="A0A2H3D4P1"/>
<dbReference type="SUPFAM" id="SSF81383">
    <property type="entry name" value="F-box domain"/>
    <property type="match status" value="1"/>
</dbReference>
<gene>
    <name evidence="1" type="ORF">ARMGADRAFT_616181</name>
</gene>
<dbReference type="OrthoDB" id="2977329at2759"/>
<dbReference type="AlphaFoldDB" id="A0A2H3D4P1"/>